<dbReference type="GO" id="GO:0016020">
    <property type="term" value="C:membrane"/>
    <property type="evidence" value="ECO:0007669"/>
    <property type="project" value="UniProtKB-SubCell"/>
</dbReference>
<evidence type="ECO:0000256" key="5">
    <source>
        <dbReference type="SAM" id="Phobius"/>
    </source>
</evidence>
<keyword evidence="3 5" id="KW-1133">Transmembrane helix</keyword>
<gene>
    <name evidence="7" type="primary">NFD4_24</name>
    <name evidence="7" type="ORF">Zm00014a_025277</name>
</gene>
<comment type="subcellular location">
    <subcellularLocation>
        <location evidence="1">Membrane</location>
        <topology evidence="1">Multi-pass membrane protein</topology>
    </subcellularLocation>
</comment>
<sequence>MGALGDRLRAFSTNRWLVFVAAMWLQSMAGIGYLFGAISPVIKAALGYQVAALGVAKDLGDCVGFLAGSLSAVLPSWAMLLIGSAQNFLGYGWLWLIVTRQAPALPLWMMCVLIYVGTNGETFFNTTALVTCIQNFPKSRGQTVTRNMTTAYQNDQMLDKGMVVMGAPQGQQNGFKEAANSVEFLGREMLGMQLRAAKPDTDDLYVLIFLFLWQE</sequence>
<dbReference type="ExpressionAtlas" id="A0A3L6G2R1">
    <property type="expression patterns" value="baseline"/>
</dbReference>
<evidence type="ECO:0000256" key="1">
    <source>
        <dbReference type="ARBA" id="ARBA00004141"/>
    </source>
</evidence>
<dbReference type="EMBL" id="NCVQ01000003">
    <property type="protein sequence ID" value="PWZ41023.1"/>
    <property type="molecule type" value="Genomic_DNA"/>
</dbReference>
<organism evidence="7">
    <name type="scientific">Zea mays</name>
    <name type="common">Maize</name>
    <dbReference type="NCBI Taxonomy" id="4577"/>
    <lineage>
        <taxon>Eukaryota</taxon>
        <taxon>Viridiplantae</taxon>
        <taxon>Streptophyta</taxon>
        <taxon>Embryophyta</taxon>
        <taxon>Tracheophyta</taxon>
        <taxon>Spermatophyta</taxon>
        <taxon>Magnoliopsida</taxon>
        <taxon>Liliopsida</taxon>
        <taxon>Poales</taxon>
        <taxon>Poaceae</taxon>
        <taxon>PACMAD clade</taxon>
        <taxon>Panicoideae</taxon>
        <taxon>Andropogonodae</taxon>
        <taxon>Andropogoneae</taxon>
        <taxon>Tripsacinae</taxon>
        <taxon>Zea</taxon>
    </lineage>
</organism>
<keyword evidence="2 5" id="KW-0812">Transmembrane</keyword>
<accession>A0A3L6G2R1</accession>
<dbReference type="AlphaFoldDB" id="A0A3L6G2R1"/>
<feature type="transmembrane region" description="Helical" evidence="5">
    <location>
        <begin position="92"/>
        <end position="116"/>
    </location>
</feature>
<dbReference type="PANTHER" id="PTHR21576:SF96">
    <property type="entry name" value="OS04G0388700 PROTEIN"/>
    <property type="match status" value="1"/>
</dbReference>
<proteinExistence type="predicted"/>
<feature type="transmembrane region" description="Helical" evidence="5">
    <location>
        <begin position="59"/>
        <end position="80"/>
    </location>
</feature>
<evidence type="ECO:0000256" key="3">
    <source>
        <dbReference type="ARBA" id="ARBA00022989"/>
    </source>
</evidence>
<dbReference type="Pfam" id="PF06813">
    <property type="entry name" value="Nodulin-like"/>
    <property type="match status" value="1"/>
</dbReference>
<dbReference type="InterPro" id="IPR010658">
    <property type="entry name" value="Nodulin-like"/>
</dbReference>
<protein>
    <submittedName>
        <fullName evidence="7">Protein NUCLEAR FUSION DEFECTIVE 4</fullName>
    </submittedName>
</protein>
<evidence type="ECO:0000256" key="4">
    <source>
        <dbReference type="ARBA" id="ARBA00023136"/>
    </source>
</evidence>
<dbReference type="Proteomes" id="UP000251960">
    <property type="component" value="Chromosome 2"/>
</dbReference>
<comment type="caution">
    <text evidence="7">The sequence shown here is derived from an EMBL/GenBank/DDBJ whole genome shotgun (WGS) entry which is preliminary data.</text>
</comment>
<keyword evidence="4 5" id="KW-0472">Membrane</keyword>
<reference evidence="7" key="1">
    <citation type="journal article" date="2018" name="Nat. Genet.">
        <title>Extensive intraspecific gene order and gene structural variations between Mo17 and other maize genomes.</title>
        <authorList>
            <person name="Sun S."/>
            <person name="Zhou Y."/>
            <person name="Chen J."/>
            <person name="Shi J."/>
            <person name="Zhao H."/>
            <person name="Zhao H."/>
            <person name="Song W."/>
            <person name="Zhang M."/>
            <person name="Cui Y."/>
            <person name="Dong X."/>
            <person name="Liu H."/>
            <person name="Ma X."/>
            <person name="Jiao Y."/>
            <person name="Wang B."/>
            <person name="Wei X."/>
            <person name="Stein J.C."/>
            <person name="Glaubitz J.C."/>
            <person name="Lu F."/>
            <person name="Yu G."/>
            <person name="Liang C."/>
            <person name="Fengler K."/>
            <person name="Li B."/>
            <person name="Rafalski A."/>
            <person name="Schnable P.S."/>
            <person name="Ware D.H."/>
            <person name="Buckler E.S."/>
            <person name="Lai J."/>
        </authorList>
    </citation>
    <scope>NUCLEOTIDE SEQUENCE [LARGE SCALE GENOMIC DNA]</scope>
    <source>
        <tissue evidence="7">Seedling</tissue>
    </source>
</reference>
<name>A0A3L6G2R1_MAIZE</name>
<evidence type="ECO:0000259" key="6">
    <source>
        <dbReference type="Pfam" id="PF06813"/>
    </source>
</evidence>
<evidence type="ECO:0000313" key="7">
    <source>
        <dbReference type="EMBL" id="PWZ41023.1"/>
    </source>
</evidence>
<feature type="transmembrane region" description="Helical" evidence="5">
    <location>
        <begin position="16"/>
        <end position="38"/>
    </location>
</feature>
<evidence type="ECO:0000256" key="2">
    <source>
        <dbReference type="ARBA" id="ARBA00022692"/>
    </source>
</evidence>
<dbReference type="PANTHER" id="PTHR21576">
    <property type="entry name" value="UNCHARACTERIZED NODULIN-LIKE PROTEIN"/>
    <property type="match status" value="1"/>
</dbReference>
<feature type="domain" description="Nodulin-like" evidence="6">
    <location>
        <begin position="15"/>
        <end position="144"/>
    </location>
</feature>